<gene>
    <name evidence="2" type="ORF">FB566_3546</name>
</gene>
<proteinExistence type="predicted"/>
<dbReference type="InParanoid" id="A0A543AZH8"/>
<sequence>MSYYSPSELRAKGEEIVEEAANATIREQDSFLEANYERRQDDLAAGEEGPASPYYSEDEIRTWVREQYDWIPDWLESRAKPDPADFEDIVTSAQQVHFKLSSDTALGAMNLVQGEIEEWRGTFINNFQTSVTAPFEIIKGNQVTVAEMLVGAAEGIVNLYHGYRRDNSALADKTIEALKDCGQKDGGGAKMGLTILSALTGVVGAALAIPSGGTSLAVTGLVLATIGAGSSLAAGAIDGSDPTDNIELGAPTVSEVMSNMISASSDINMSLSDEEQKITEVLNDNFTLITSLRQLSNSQGKVSPLLPMRPTLADADNPTTGMTPDRE</sequence>
<reference evidence="2 3" key="1">
    <citation type="submission" date="2019-06" db="EMBL/GenBank/DDBJ databases">
        <title>Sequencing the genomes of 1000 actinobacteria strains.</title>
        <authorList>
            <person name="Klenk H.-P."/>
        </authorList>
    </citation>
    <scope>NUCLEOTIDE SEQUENCE [LARGE SCALE GENOMIC DNA]</scope>
    <source>
        <strain evidence="2 3">DSM 45928</strain>
    </source>
</reference>
<dbReference type="AlphaFoldDB" id="A0A543AZH8"/>
<feature type="region of interest" description="Disordered" evidence="1">
    <location>
        <begin position="299"/>
        <end position="327"/>
    </location>
</feature>
<evidence type="ECO:0000256" key="1">
    <source>
        <dbReference type="SAM" id="MobiDB-lite"/>
    </source>
</evidence>
<keyword evidence="3" id="KW-1185">Reference proteome</keyword>
<evidence type="ECO:0000313" key="3">
    <source>
        <dbReference type="Proteomes" id="UP000317043"/>
    </source>
</evidence>
<evidence type="ECO:0000313" key="2">
    <source>
        <dbReference type="EMBL" id="TQL77971.1"/>
    </source>
</evidence>
<organism evidence="2 3">
    <name type="scientific">Stackebrandtia endophytica</name>
    <dbReference type="NCBI Taxonomy" id="1496996"/>
    <lineage>
        <taxon>Bacteria</taxon>
        <taxon>Bacillati</taxon>
        <taxon>Actinomycetota</taxon>
        <taxon>Actinomycetes</taxon>
        <taxon>Glycomycetales</taxon>
        <taxon>Glycomycetaceae</taxon>
        <taxon>Stackebrandtia</taxon>
    </lineage>
</organism>
<name>A0A543AZH8_9ACTN</name>
<dbReference type="OrthoDB" id="3281648at2"/>
<comment type="caution">
    <text evidence="2">The sequence shown here is derived from an EMBL/GenBank/DDBJ whole genome shotgun (WGS) entry which is preliminary data.</text>
</comment>
<dbReference type="RefSeq" id="WP_142041689.1">
    <property type="nucleotide sequence ID" value="NZ_JBHTGS010000001.1"/>
</dbReference>
<dbReference type="Proteomes" id="UP000317043">
    <property type="component" value="Unassembled WGS sequence"/>
</dbReference>
<protein>
    <submittedName>
        <fullName evidence="2">Uncharacterized protein</fullName>
    </submittedName>
</protein>
<feature type="compositionally biased region" description="Polar residues" evidence="1">
    <location>
        <begin position="317"/>
        <end position="327"/>
    </location>
</feature>
<dbReference type="EMBL" id="VFOW01000001">
    <property type="protein sequence ID" value="TQL77971.1"/>
    <property type="molecule type" value="Genomic_DNA"/>
</dbReference>
<accession>A0A543AZH8</accession>